<feature type="compositionally biased region" description="Basic and acidic residues" evidence="1">
    <location>
        <begin position="167"/>
        <end position="176"/>
    </location>
</feature>
<comment type="caution">
    <text evidence="2">The sequence shown here is derived from an EMBL/GenBank/DDBJ whole genome shotgun (WGS) entry which is preliminary data.</text>
</comment>
<evidence type="ECO:0000256" key="1">
    <source>
        <dbReference type="SAM" id="MobiDB-lite"/>
    </source>
</evidence>
<dbReference type="AlphaFoldDB" id="A0AAE0G374"/>
<gene>
    <name evidence="2" type="ORF">CYMTET_20912</name>
</gene>
<proteinExistence type="predicted"/>
<evidence type="ECO:0000313" key="2">
    <source>
        <dbReference type="EMBL" id="KAK3270699.1"/>
    </source>
</evidence>
<organism evidence="2 3">
    <name type="scientific">Cymbomonas tetramitiformis</name>
    <dbReference type="NCBI Taxonomy" id="36881"/>
    <lineage>
        <taxon>Eukaryota</taxon>
        <taxon>Viridiplantae</taxon>
        <taxon>Chlorophyta</taxon>
        <taxon>Pyramimonadophyceae</taxon>
        <taxon>Pyramimonadales</taxon>
        <taxon>Pyramimonadaceae</taxon>
        <taxon>Cymbomonas</taxon>
    </lineage>
</organism>
<name>A0AAE0G374_9CHLO</name>
<dbReference type="EMBL" id="LGRX02010246">
    <property type="protein sequence ID" value="KAK3270699.1"/>
    <property type="molecule type" value="Genomic_DNA"/>
</dbReference>
<evidence type="ECO:0000313" key="3">
    <source>
        <dbReference type="Proteomes" id="UP001190700"/>
    </source>
</evidence>
<sequence length="196" mass="21201">MCSWVTWERSAVMHKAPLSALVAHVGPALRAEHERTEDLRAHLARTFMDDLTTRTRTPSPLSARASSAELSASTGYTVAHGARGNEMAEEVIDSAAQKRIEAIIRGAEEATEVLVRRRSSASAGARMGRYTTSEASHDDHHGTRGQQLVNKDVAIGTSRGGMSTDGPRGRDEEGHGGRAPLSGRLFNLEYVPMILE</sequence>
<reference evidence="2 3" key="1">
    <citation type="journal article" date="2015" name="Genome Biol. Evol.">
        <title>Comparative Genomics of a Bacterivorous Green Alga Reveals Evolutionary Causalities and Consequences of Phago-Mixotrophic Mode of Nutrition.</title>
        <authorList>
            <person name="Burns J.A."/>
            <person name="Paasch A."/>
            <person name="Narechania A."/>
            <person name="Kim E."/>
        </authorList>
    </citation>
    <scope>NUCLEOTIDE SEQUENCE [LARGE SCALE GENOMIC DNA]</scope>
    <source>
        <strain evidence="2 3">PLY_AMNH</strain>
    </source>
</reference>
<accession>A0AAE0G374</accession>
<dbReference type="Proteomes" id="UP001190700">
    <property type="component" value="Unassembled WGS sequence"/>
</dbReference>
<keyword evidence="3" id="KW-1185">Reference proteome</keyword>
<protein>
    <submittedName>
        <fullName evidence="2">Uncharacterized protein</fullName>
    </submittedName>
</protein>
<feature type="region of interest" description="Disordered" evidence="1">
    <location>
        <begin position="125"/>
        <end position="181"/>
    </location>
</feature>